<feature type="chain" id="PRO_5041907649" description="Secreted protein" evidence="1">
    <location>
        <begin position="21"/>
        <end position="89"/>
    </location>
</feature>
<evidence type="ECO:0000313" key="3">
    <source>
        <dbReference type="Proteomes" id="UP001291623"/>
    </source>
</evidence>
<evidence type="ECO:0000256" key="1">
    <source>
        <dbReference type="SAM" id="SignalP"/>
    </source>
</evidence>
<name>A0AAE1RJR1_9SOLA</name>
<reference evidence="2" key="1">
    <citation type="submission" date="2023-12" db="EMBL/GenBank/DDBJ databases">
        <title>Genome assembly of Anisodus tanguticus.</title>
        <authorList>
            <person name="Wang Y.-J."/>
        </authorList>
    </citation>
    <scope>NUCLEOTIDE SEQUENCE</scope>
    <source>
        <strain evidence="2">KB-2021</strain>
        <tissue evidence="2">Leaf</tissue>
    </source>
</reference>
<dbReference type="EMBL" id="JAVYJV010000015">
    <property type="protein sequence ID" value="KAK4352906.1"/>
    <property type="molecule type" value="Genomic_DNA"/>
</dbReference>
<evidence type="ECO:0000313" key="2">
    <source>
        <dbReference type="EMBL" id="KAK4352906.1"/>
    </source>
</evidence>
<comment type="caution">
    <text evidence="2">The sequence shown here is derived from an EMBL/GenBank/DDBJ whole genome shotgun (WGS) entry which is preliminary data.</text>
</comment>
<proteinExistence type="predicted"/>
<evidence type="ECO:0008006" key="4">
    <source>
        <dbReference type="Google" id="ProtNLM"/>
    </source>
</evidence>
<dbReference type="Proteomes" id="UP001291623">
    <property type="component" value="Unassembled WGS sequence"/>
</dbReference>
<accession>A0AAE1RJR1</accession>
<protein>
    <recommendedName>
        <fullName evidence="4">Secreted protein</fullName>
    </recommendedName>
</protein>
<feature type="signal peptide" evidence="1">
    <location>
        <begin position="1"/>
        <end position="20"/>
    </location>
</feature>
<sequence>MAVLPLRILALRVLCRLGAGSQLRISSDPRLKDVVLKLIWFLIINNQRRTLVSERIKSPEHLARDLTRTVTLRVNYSTLDGSDIQTKTS</sequence>
<organism evidence="2 3">
    <name type="scientific">Anisodus tanguticus</name>
    <dbReference type="NCBI Taxonomy" id="243964"/>
    <lineage>
        <taxon>Eukaryota</taxon>
        <taxon>Viridiplantae</taxon>
        <taxon>Streptophyta</taxon>
        <taxon>Embryophyta</taxon>
        <taxon>Tracheophyta</taxon>
        <taxon>Spermatophyta</taxon>
        <taxon>Magnoliopsida</taxon>
        <taxon>eudicotyledons</taxon>
        <taxon>Gunneridae</taxon>
        <taxon>Pentapetalae</taxon>
        <taxon>asterids</taxon>
        <taxon>lamiids</taxon>
        <taxon>Solanales</taxon>
        <taxon>Solanaceae</taxon>
        <taxon>Solanoideae</taxon>
        <taxon>Hyoscyameae</taxon>
        <taxon>Anisodus</taxon>
    </lineage>
</organism>
<keyword evidence="3" id="KW-1185">Reference proteome</keyword>
<dbReference type="AlphaFoldDB" id="A0AAE1RJR1"/>
<keyword evidence="1" id="KW-0732">Signal</keyword>
<gene>
    <name evidence="2" type="ORF">RND71_028424</name>
</gene>